<dbReference type="Gene3D" id="3.90.550.10">
    <property type="entry name" value="Spore Coat Polysaccharide Biosynthesis Protein SpsA, Chain A"/>
    <property type="match status" value="1"/>
</dbReference>
<keyword evidence="5" id="KW-0548">Nucleotidyltransferase</keyword>
<comment type="catalytic activity">
    <reaction evidence="8">
        <text>dTTP + alpha-D-glucose 1-phosphate + H(+) = dTDP-alpha-D-glucose + diphosphate</text>
        <dbReference type="Rhea" id="RHEA:15225"/>
        <dbReference type="ChEBI" id="CHEBI:15378"/>
        <dbReference type="ChEBI" id="CHEBI:33019"/>
        <dbReference type="ChEBI" id="CHEBI:37568"/>
        <dbReference type="ChEBI" id="CHEBI:57477"/>
        <dbReference type="ChEBI" id="CHEBI:58601"/>
        <dbReference type="EC" id="2.7.7.24"/>
    </reaction>
</comment>
<accession>A0A6J6ZKJ9</accession>
<dbReference type="InterPro" id="IPR005835">
    <property type="entry name" value="NTP_transferase_dom"/>
</dbReference>
<evidence type="ECO:0000313" key="12">
    <source>
        <dbReference type="EMBL" id="CAB5011048.1"/>
    </source>
</evidence>
<dbReference type="PANTHER" id="PTHR43532:SF1">
    <property type="entry name" value="GLUCOSE-1-PHOSPHATE THYMIDYLYLTRANSFERASE 1"/>
    <property type="match status" value="1"/>
</dbReference>
<evidence type="ECO:0000256" key="1">
    <source>
        <dbReference type="ARBA" id="ARBA00001946"/>
    </source>
</evidence>
<evidence type="ECO:0000256" key="5">
    <source>
        <dbReference type="ARBA" id="ARBA00022695"/>
    </source>
</evidence>
<sequence length="249" mass="26849">MRGILLAGGTGSRLQRLTRITNKHLLPIYDRSMVEWAVESLVAAGVTELLLVTGGEHIGSFLRVLGDGSSYGLENLSFSVQEQAGGIAEALGLGERFADGQPVVVMLADNIFEQTFKATIDAFRENPVGCRLVLCEMEDPAHLSHLGVAAFDENRSIVSIIEKPSDPPSPYAVTGVYCYSADVFDVVKTLEPSARGELEVTDLNNHYISTGHVAYDVQPGFWGDAGESIDAYQQVGEYVARHGANHPAI</sequence>
<dbReference type="EMBL" id="CAFBPM010000002">
    <property type="protein sequence ID" value="CAB5011048.1"/>
    <property type="molecule type" value="Genomic_DNA"/>
</dbReference>
<dbReference type="InterPro" id="IPR029044">
    <property type="entry name" value="Nucleotide-diphossugar_trans"/>
</dbReference>
<evidence type="ECO:0000256" key="2">
    <source>
        <dbReference type="ARBA" id="ARBA00010480"/>
    </source>
</evidence>
<organism evidence="10">
    <name type="scientific">freshwater metagenome</name>
    <dbReference type="NCBI Taxonomy" id="449393"/>
    <lineage>
        <taxon>unclassified sequences</taxon>
        <taxon>metagenomes</taxon>
        <taxon>ecological metagenomes</taxon>
    </lineage>
</organism>
<dbReference type="Pfam" id="PF00483">
    <property type="entry name" value="NTP_transferase"/>
    <property type="match status" value="1"/>
</dbReference>
<dbReference type="EMBL" id="CAFABE010000015">
    <property type="protein sequence ID" value="CAB4822321.1"/>
    <property type="molecule type" value="Genomic_DNA"/>
</dbReference>
<evidence type="ECO:0000259" key="9">
    <source>
        <dbReference type="Pfam" id="PF00483"/>
    </source>
</evidence>
<feature type="domain" description="Nucleotidyl transferase" evidence="9">
    <location>
        <begin position="3"/>
        <end position="234"/>
    </location>
</feature>
<keyword evidence="7" id="KW-0460">Magnesium</keyword>
<proteinExistence type="inferred from homology"/>
<evidence type="ECO:0000256" key="7">
    <source>
        <dbReference type="ARBA" id="ARBA00022842"/>
    </source>
</evidence>
<dbReference type="InterPro" id="IPR005907">
    <property type="entry name" value="G1P_thy_trans_s"/>
</dbReference>
<keyword evidence="6" id="KW-0479">Metal-binding</keyword>
<dbReference type="SUPFAM" id="SSF53448">
    <property type="entry name" value="Nucleotide-diphospho-sugar transferases"/>
    <property type="match status" value="1"/>
</dbReference>
<keyword evidence="4" id="KW-0808">Transferase</keyword>
<protein>
    <recommendedName>
        <fullName evidence="3">glucose-1-phosphate thymidylyltransferase</fullName>
        <ecNumber evidence="3">2.7.7.24</ecNumber>
    </recommendedName>
</protein>
<dbReference type="EC" id="2.7.7.24" evidence="3"/>
<dbReference type="GO" id="GO:0008879">
    <property type="term" value="F:glucose-1-phosphate thymidylyltransferase activity"/>
    <property type="evidence" value="ECO:0007669"/>
    <property type="project" value="UniProtKB-EC"/>
</dbReference>
<name>A0A6J6ZKJ9_9ZZZZ</name>
<evidence type="ECO:0000256" key="8">
    <source>
        <dbReference type="ARBA" id="ARBA00049336"/>
    </source>
</evidence>
<evidence type="ECO:0000256" key="6">
    <source>
        <dbReference type="ARBA" id="ARBA00022723"/>
    </source>
</evidence>
<evidence type="ECO:0000256" key="4">
    <source>
        <dbReference type="ARBA" id="ARBA00022679"/>
    </source>
</evidence>
<evidence type="ECO:0000256" key="3">
    <source>
        <dbReference type="ARBA" id="ARBA00012461"/>
    </source>
</evidence>
<dbReference type="EMBL" id="CAFBLT010000002">
    <property type="protein sequence ID" value="CAB4882037.1"/>
    <property type="molecule type" value="Genomic_DNA"/>
</dbReference>
<dbReference type="PANTHER" id="PTHR43532">
    <property type="entry name" value="GLUCOSE-1-PHOSPHATE THYMIDYLYLTRANSFERASE"/>
    <property type="match status" value="1"/>
</dbReference>
<dbReference type="AlphaFoldDB" id="A0A6J6ZKJ9"/>
<evidence type="ECO:0000313" key="10">
    <source>
        <dbReference type="EMBL" id="CAB4822321.1"/>
    </source>
</evidence>
<gene>
    <name evidence="10" type="ORF">UFOPK3164_00502</name>
    <name evidence="11" type="ORF">UFOPK3427_01586</name>
    <name evidence="12" type="ORF">UFOPK4112_00312</name>
</gene>
<comment type="similarity">
    <text evidence="2">Belongs to the glucose-1-phosphate thymidylyltransferase family.</text>
</comment>
<evidence type="ECO:0000313" key="11">
    <source>
        <dbReference type="EMBL" id="CAB4882037.1"/>
    </source>
</evidence>
<reference evidence="10" key="1">
    <citation type="submission" date="2020-05" db="EMBL/GenBank/DDBJ databases">
        <authorList>
            <person name="Chiriac C."/>
            <person name="Salcher M."/>
            <person name="Ghai R."/>
            <person name="Kavagutti S V."/>
        </authorList>
    </citation>
    <scope>NUCLEOTIDE SEQUENCE</scope>
</reference>
<comment type="cofactor">
    <cofactor evidence="1">
        <name>Mg(2+)</name>
        <dbReference type="ChEBI" id="CHEBI:18420"/>
    </cofactor>
</comment>
<dbReference type="GO" id="GO:0046872">
    <property type="term" value="F:metal ion binding"/>
    <property type="evidence" value="ECO:0007669"/>
    <property type="project" value="UniProtKB-KW"/>
</dbReference>